<name>A0A430FAB6_9BIFI</name>
<accession>A0A430FAB6</accession>
<evidence type="ECO:0000256" key="1">
    <source>
        <dbReference type="SAM" id="MobiDB-lite"/>
    </source>
</evidence>
<feature type="compositionally biased region" description="Gly residues" evidence="1">
    <location>
        <begin position="14"/>
        <end position="26"/>
    </location>
</feature>
<dbReference type="RefSeq" id="WP_126031263.1">
    <property type="nucleotide sequence ID" value="NZ_QXGI01000001.1"/>
</dbReference>
<gene>
    <name evidence="2" type="ORF">D2E22_0203</name>
</gene>
<comment type="caution">
    <text evidence="2">The sequence shown here is derived from an EMBL/GenBank/DDBJ whole genome shotgun (WGS) entry which is preliminary data.</text>
</comment>
<keyword evidence="3" id="KW-1185">Reference proteome</keyword>
<feature type="region of interest" description="Disordered" evidence="1">
    <location>
        <begin position="1"/>
        <end position="40"/>
    </location>
</feature>
<reference evidence="2 3" key="1">
    <citation type="submission" date="2018-09" db="EMBL/GenBank/DDBJ databases">
        <title>Characterization of the phylogenetic diversity of five novel species belonging to the genus Bifidobacterium.</title>
        <authorList>
            <person name="Lugli G.A."/>
            <person name="Duranti S."/>
            <person name="Milani C."/>
        </authorList>
    </citation>
    <scope>NUCLEOTIDE SEQUENCE [LARGE SCALE GENOMIC DNA]</scope>
    <source>
        <strain evidence="2 3">2020B</strain>
    </source>
</reference>
<dbReference type="Proteomes" id="UP000288052">
    <property type="component" value="Unassembled WGS sequence"/>
</dbReference>
<sequence>MTREQPRKPKGSPNGAGGQYDTMGGGPPAPLPDLGTAQPIDRLGLDEDTLDMLRSLPDDASPRARRLALYAWMDGMHGDWLYDETRLMATMPGDDADYRGQPVCSPEEEIHIVSRALGSDESWSTLGPVARRFKPVAASAQDAYRMGQAWIDGALLSERRSCALNPARAYTAAMVQAKMGDVHLEAMMHAGYGWQAHRGRDGGRYQKRLNAHLSRHGGRLTATDPSDPYYGLSADEVKDRLWDEAMDEWVAYQATIHEDGHLGGGGHYYSDGSNADPTLAANRRRAEAGLPPERDRTRNGRILFERMRADTFRHIRTGSLDMLRCEHGWEPSGDLSAAAHEPGDAADAALVIRMAFDRGFDPYMAGGRLGMSHAQVDMVLRDA</sequence>
<protein>
    <submittedName>
        <fullName evidence="2">Uncharacterized protein</fullName>
    </submittedName>
</protein>
<organism evidence="2 3">
    <name type="scientific">Bifidobacterium castoris</name>
    <dbReference type="NCBI Taxonomy" id="2306972"/>
    <lineage>
        <taxon>Bacteria</taxon>
        <taxon>Bacillati</taxon>
        <taxon>Actinomycetota</taxon>
        <taxon>Actinomycetes</taxon>
        <taxon>Bifidobacteriales</taxon>
        <taxon>Bifidobacteriaceae</taxon>
        <taxon>Bifidobacterium</taxon>
    </lineage>
</organism>
<proteinExistence type="predicted"/>
<evidence type="ECO:0000313" key="3">
    <source>
        <dbReference type="Proteomes" id="UP000288052"/>
    </source>
</evidence>
<dbReference type="AlphaFoldDB" id="A0A430FAB6"/>
<dbReference type="EMBL" id="QXGI01000001">
    <property type="protein sequence ID" value="RSX49742.1"/>
    <property type="molecule type" value="Genomic_DNA"/>
</dbReference>
<dbReference type="OrthoDB" id="3243103at2"/>
<evidence type="ECO:0000313" key="2">
    <source>
        <dbReference type="EMBL" id="RSX49742.1"/>
    </source>
</evidence>